<name>A0A382EK23_9ZZZZ</name>
<evidence type="ECO:0000313" key="1">
    <source>
        <dbReference type="EMBL" id="SVB50217.1"/>
    </source>
</evidence>
<reference evidence="1" key="1">
    <citation type="submission" date="2018-05" db="EMBL/GenBank/DDBJ databases">
        <authorList>
            <person name="Lanie J.A."/>
            <person name="Ng W.-L."/>
            <person name="Kazmierczak K.M."/>
            <person name="Andrzejewski T.M."/>
            <person name="Davidsen T.M."/>
            <person name="Wayne K.J."/>
            <person name="Tettelin H."/>
            <person name="Glass J.I."/>
            <person name="Rusch D."/>
            <person name="Podicherti R."/>
            <person name="Tsui H.-C.T."/>
            <person name="Winkler M.E."/>
        </authorList>
    </citation>
    <scope>NUCLEOTIDE SEQUENCE</scope>
</reference>
<sequence>MGVKMKKNQNENLNLQLKRGFTALITGLLFSISSPQLMYAKNATAPLLTEEAKILSDKAEQLFSARQKEDWGKIHGLQHPDFRKKVSAVEIRYFEGWVASDYREKAKQNAHISGAFVPTLDF</sequence>
<protein>
    <submittedName>
        <fullName evidence="1">Uncharacterized protein</fullName>
    </submittedName>
</protein>
<feature type="non-terminal residue" evidence="1">
    <location>
        <position position="122"/>
    </location>
</feature>
<dbReference type="EMBL" id="UINC01044578">
    <property type="protein sequence ID" value="SVB50217.1"/>
    <property type="molecule type" value="Genomic_DNA"/>
</dbReference>
<proteinExistence type="predicted"/>
<organism evidence="1">
    <name type="scientific">marine metagenome</name>
    <dbReference type="NCBI Taxonomy" id="408172"/>
    <lineage>
        <taxon>unclassified sequences</taxon>
        <taxon>metagenomes</taxon>
        <taxon>ecological metagenomes</taxon>
    </lineage>
</organism>
<accession>A0A382EK23</accession>
<dbReference type="AlphaFoldDB" id="A0A382EK23"/>
<gene>
    <name evidence="1" type="ORF">METZ01_LOCUS203071</name>
</gene>